<dbReference type="RefSeq" id="WP_260975490.1">
    <property type="nucleotide sequence ID" value="NZ_JAOANI010000014.1"/>
</dbReference>
<accession>A0A9X2WE44</accession>
<organism evidence="2 3">
    <name type="scientific">Thalassolituus pacificus</name>
    <dbReference type="NCBI Taxonomy" id="2975440"/>
    <lineage>
        <taxon>Bacteria</taxon>
        <taxon>Pseudomonadati</taxon>
        <taxon>Pseudomonadota</taxon>
        <taxon>Gammaproteobacteria</taxon>
        <taxon>Oceanospirillales</taxon>
        <taxon>Oceanospirillaceae</taxon>
        <taxon>Thalassolituus</taxon>
    </lineage>
</organism>
<reference evidence="2" key="2">
    <citation type="submission" date="2022-08" db="EMBL/GenBank/DDBJ databases">
        <authorList>
            <person name="Dong C."/>
        </authorList>
    </citation>
    <scope>NUCLEOTIDE SEQUENCE</scope>
    <source>
        <strain evidence="2">59MF3M-4</strain>
    </source>
</reference>
<dbReference type="AlphaFoldDB" id="A0A9X2WE44"/>
<name>A0A9X2WE44_9GAMM</name>
<feature type="signal peptide" evidence="1">
    <location>
        <begin position="1"/>
        <end position="24"/>
    </location>
</feature>
<dbReference type="Pfam" id="PF11306">
    <property type="entry name" value="DUF3108"/>
    <property type="match status" value="1"/>
</dbReference>
<evidence type="ECO:0000256" key="1">
    <source>
        <dbReference type="SAM" id="SignalP"/>
    </source>
</evidence>
<proteinExistence type="predicted"/>
<keyword evidence="3" id="KW-1185">Reference proteome</keyword>
<protein>
    <submittedName>
        <fullName evidence="2">DUF3108 domain-containing protein</fullName>
    </submittedName>
</protein>
<evidence type="ECO:0000313" key="3">
    <source>
        <dbReference type="Proteomes" id="UP001147830"/>
    </source>
</evidence>
<reference evidence="2" key="1">
    <citation type="journal article" date="2022" name="Front. Microbiol.">
        <title>Genome-based taxonomic rearrangement of Oceanobacter-related bacteria including the description of Thalassolituus hydrocarbonoclasticus sp. nov. and Thalassolituus pacificus sp. nov. and emended description of the genus Thalassolituus.</title>
        <authorList>
            <person name="Dong C."/>
            <person name="Wei L."/>
            <person name="Wang J."/>
            <person name="Lai Q."/>
            <person name="Huang Z."/>
            <person name="Shao Z."/>
        </authorList>
    </citation>
    <scope>NUCLEOTIDE SEQUENCE</scope>
    <source>
        <strain evidence="2">59MF3M-4</strain>
    </source>
</reference>
<gene>
    <name evidence="2" type="ORF">NYR02_06100</name>
</gene>
<keyword evidence="1" id="KW-0732">Signal</keyword>
<dbReference type="EMBL" id="JAOANI010000014">
    <property type="protein sequence ID" value="MCT7358589.1"/>
    <property type="molecule type" value="Genomic_DNA"/>
</dbReference>
<sequence length="266" mass="30692">MTSFLFPRFFMCMLTACVTYSASATPAPITPAPTTPAPSATNSTSPDSVQTTLQPFFARYKTEWKLGWFSVDIEAERSLRQLASGHWLLSFEAETSAAALKETSEFSLNQGRIQPLEYRYRASGLFNEPDRTLLFSPDLKLVKDMENNKDYPQAWEDEVQDNLTYMLQASLDLAQPDAHEQNADPLHYSVFEKKRVKDFQFRIIGEEQLNTKIGKLKTIKIEQVRQKKGREVFAWFAIERHYQLVRLVDKEKGKTRYQIDITDLKD</sequence>
<evidence type="ECO:0000313" key="2">
    <source>
        <dbReference type="EMBL" id="MCT7358589.1"/>
    </source>
</evidence>
<feature type="chain" id="PRO_5040827842" evidence="1">
    <location>
        <begin position="25"/>
        <end position="266"/>
    </location>
</feature>
<dbReference type="InterPro" id="IPR021457">
    <property type="entry name" value="DUF3108"/>
</dbReference>
<dbReference type="Proteomes" id="UP001147830">
    <property type="component" value="Unassembled WGS sequence"/>
</dbReference>
<comment type="caution">
    <text evidence="2">The sequence shown here is derived from an EMBL/GenBank/DDBJ whole genome shotgun (WGS) entry which is preliminary data.</text>
</comment>